<keyword evidence="8" id="KW-1185">Reference proteome</keyword>
<evidence type="ECO:0000256" key="4">
    <source>
        <dbReference type="ARBA" id="ARBA00022989"/>
    </source>
</evidence>
<accession>A0ABT1MJT4</accession>
<dbReference type="EMBL" id="JANDHW010000012">
    <property type="protein sequence ID" value="MCP9612629.1"/>
    <property type="molecule type" value="Genomic_DNA"/>
</dbReference>
<keyword evidence="4 6" id="KW-1133">Transmembrane helix</keyword>
<protein>
    <submittedName>
        <fullName evidence="7">Flippase-like domain-containing protein</fullName>
    </submittedName>
</protein>
<comment type="subcellular location">
    <subcellularLocation>
        <location evidence="1">Cell membrane</location>
        <topology evidence="1">Multi-pass membrane protein</topology>
    </subcellularLocation>
</comment>
<comment type="caution">
    <text evidence="7">The sequence shown here is derived from an EMBL/GenBank/DDBJ whole genome shotgun (WGS) entry which is preliminary data.</text>
</comment>
<evidence type="ECO:0000256" key="2">
    <source>
        <dbReference type="ARBA" id="ARBA00022475"/>
    </source>
</evidence>
<reference evidence="7 8" key="1">
    <citation type="submission" date="2022-07" db="EMBL/GenBank/DDBJ databases">
        <title>Fecal culturing of patients with breast cancer.</title>
        <authorList>
            <person name="Teng N.M.Y."/>
            <person name="Kiu R."/>
            <person name="Evans R."/>
            <person name="Baker D.J."/>
            <person name="Zenner C."/>
            <person name="Robinson S.D."/>
            <person name="Hall L.J."/>
        </authorList>
    </citation>
    <scope>NUCLEOTIDE SEQUENCE [LARGE SCALE GENOMIC DNA]</scope>
    <source>
        <strain evidence="7 8">LH1063</strain>
    </source>
</reference>
<gene>
    <name evidence="7" type="ORF">NMU02_11055</name>
</gene>
<evidence type="ECO:0000313" key="7">
    <source>
        <dbReference type="EMBL" id="MCP9612629.1"/>
    </source>
</evidence>
<evidence type="ECO:0000256" key="1">
    <source>
        <dbReference type="ARBA" id="ARBA00004651"/>
    </source>
</evidence>
<dbReference type="PANTHER" id="PTHR37693:SF1">
    <property type="entry name" value="INTEGRAL MEMBRANE PROTEIN"/>
    <property type="match status" value="1"/>
</dbReference>
<feature type="transmembrane region" description="Helical" evidence="6">
    <location>
        <begin position="121"/>
        <end position="147"/>
    </location>
</feature>
<keyword evidence="2" id="KW-1003">Cell membrane</keyword>
<feature type="transmembrane region" description="Helical" evidence="6">
    <location>
        <begin position="300"/>
        <end position="333"/>
    </location>
</feature>
<keyword evidence="5 6" id="KW-0472">Membrane</keyword>
<organism evidence="7 8">
    <name type="scientific">Coprobacter tertius</name>
    <dbReference type="NCBI Taxonomy" id="2944915"/>
    <lineage>
        <taxon>Bacteria</taxon>
        <taxon>Pseudomonadati</taxon>
        <taxon>Bacteroidota</taxon>
        <taxon>Bacteroidia</taxon>
        <taxon>Bacteroidales</taxon>
        <taxon>Barnesiellaceae</taxon>
        <taxon>Coprobacter</taxon>
    </lineage>
</organism>
<keyword evidence="3 6" id="KW-0812">Transmembrane</keyword>
<evidence type="ECO:0000256" key="6">
    <source>
        <dbReference type="SAM" id="Phobius"/>
    </source>
</evidence>
<dbReference type="NCBIfam" id="TIGR00374">
    <property type="entry name" value="flippase-like domain"/>
    <property type="match status" value="1"/>
</dbReference>
<name>A0ABT1MJT4_9BACT</name>
<dbReference type="Pfam" id="PF03706">
    <property type="entry name" value="LPG_synthase_TM"/>
    <property type="match status" value="1"/>
</dbReference>
<evidence type="ECO:0000313" key="8">
    <source>
        <dbReference type="Proteomes" id="UP001205603"/>
    </source>
</evidence>
<evidence type="ECO:0000256" key="3">
    <source>
        <dbReference type="ARBA" id="ARBA00022692"/>
    </source>
</evidence>
<feature type="transmembrane region" description="Helical" evidence="6">
    <location>
        <begin position="12"/>
        <end position="30"/>
    </location>
</feature>
<dbReference type="Proteomes" id="UP001205603">
    <property type="component" value="Unassembled WGS sequence"/>
</dbReference>
<evidence type="ECO:0000256" key="5">
    <source>
        <dbReference type="ARBA" id="ARBA00023136"/>
    </source>
</evidence>
<proteinExistence type="predicted"/>
<sequence length="348" mass="39716">MSAEVKKFKSVYVLIPVIIGLVVVGIMFYKEVDPSIFMHLKFTPASVFFIFLAFLLMFGRDLGLMWRYRKVSDNRLTWRQAFRVNMLCEFTSAVTPSAVGGSSLIVVFLNREGIDAGRSTTLMITCLFLDELFFVISCLLVCLFFSFDDLFGTSVVFTRGVSILFYTIYALITLWTVFLYLALFKKPEWVRSFLNRLFSMKWLRHWQQPVARMADDLVHSSHDIAGRPAKFWAGAFGATIVSWTSRYLVVNALLLAFSSGGNHLLAFARQFVLWQVMAVSPTPGGSGLSEYMFTQYYHDFFPVVGMALVAAFLWRIITYYMYLAIGVCIVPAWLRHMGTRSDKVPESL</sequence>
<dbReference type="RefSeq" id="WP_255027960.1">
    <property type="nucleotide sequence ID" value="NZ_JANDHW010000012.1"/>
</dbReference>
<feature type="transmembrane region" description="Helical" evidence="6">
    <location>
        <begin position="36"/>
        <end position="59"/>
    </location>
</feature>
<dbReference type="InterPro" id="IPR022791">
    <property type="entry name" value="L-PG_synthase/AglD"/>
</dbReference>
<dbReference type="PANTHER" id="PTHR37693">
    <property type="entry name" value="PHOSPHATIDYLGLYCEROL LYSYLTRANSFERASE"/>
    <property type="match status" value="1"/>
</dbReference>
<feature type="transmembrane region" description="Helical" evidence="6">
    <location>
        <begin position="163"/>
        <end position="183"/>
    </location>
</feature>